<reference evidence="1 2" key="1">
    <citation type="submission" date="2020-11" db="EMBL/GenBank/DDBJ databases">
        <title>Kefir isolates.</title>
        <authorList>
            <person name="Marcisauskas S."/>
            <person name="Kim Y."/>
            <person name="Blasche S."/>
        </authorList>
    </citation>
    <scope>NUCLEOTIDE SEQUENCE [LARGE SCALE GENOMIC DNA]</scope>
    <source>
        <strain evidence="1 2">OG2</strain>
    </source>
</reference>
<dbReference type="Proteomes" id="UP000750334">
    <property type="component" value="Unassembled WGS sequence"/>
</dbReference>
<sequence>MLYSSLQPLVILTKLMQSKSSLISSYGPILWAVTSHIEFIGSKMDLAGRPFDVTIPLQKVEKYINSIKDKYPIVRLASVFHFDGRLFLEDLNIKVVDKLVELAIKIGFFETENLPW</sequence>
<proteinExistence type="predicted"/>
<accession>A0A9P6W674</accession>
<evidence type="ECO:0000313" key="1">
    <source>
        <dbReference type="EMBL" id="KAG0663764.1"/>
    </source>
</evidence>
<protein>
    <submittedName>
        <fullName evidence="1">Uncharacterized protein</fullName>
    </submittedName>
</protein>
<gene>
    <name evidence="1" type="ORF">C6P45_000747</name>
</gene>
<comment type="caution">
    <text evidence="1">The sequence shown here is derived from an EMBL/GenBank/DDBJ whole genome shotgun (WGS) entry which is preliminary data.</text>
</comment>
<keyword evidence="2" id="KW-1185">Reference proteome</keyword>
<evidence type="ECO:0000313" key="2">
    <source>
        <dbReference type="Proteomes" id="UP000750334"/>
    </source>
</evidence>
<organism evidence="1 2">
    <name type="scientific">Maudiozyma exigua</name>
    <name type="common">Yeast</name>
    <name type="synonym">Kazachstania exigua</name>
    <dbReference type="NCBI Taxonomy" id="34358"/>
    <lineage>
        <taxon>Eukaryota</taxon>
        <taxon>Fungi</taxon>
        <taxon>Dikarya</taxon>
        <taxon>Ascomycota</taxon>
        <taxon>Saccharomycotina</taxon>
        <taxon>Saccharomycetes</taxon>
        <taxon>Saccharomycetales</taxon>
        <taxon>Saccharomycetaceae</taxon>
        <taxon>Maudiozyma</taxon>
    </lineage>
</organism>
<dbReference type="OrthoDB" id="10604280at2759"/>
<dbReference type="EMBL" id="PUHR01000128">
    <property type="protein sequence ID" value="KAG0663764.1"/>
    <property type="molecule type" value="Genomic_DNA"/>
</dbReference>
<name>A0A9P6W674_MAUEX</name>
<dbReference type="AlphaFoldDB" id="A0A9P6W674"/>